<dbReference type="SUPFAM" id="SSF56112">
    <property type="entry name" value="Protein kinase-like (PK-like)"/>
    <property type="match status" value="1"/>
</dbReference>
<reference evidence="14" key="2">
    <citation type="submission" date="2012-11" db="EMBL/GenBank/DDBJ databases">
        <authorList>
            <person name="Kuo A."/>
            <person name="Curtis B.A."/>
            <person name="Tanifuji G."/>
            <person name="Burki F."/>
            <person name="Gruber A."/>
            <person name="Irimia M."/>
            <person name="Maruyama S."/>
            <person name="Arias M.C."/>
            <person name="Ball S.G."/>
            <person name="Gile G.H."/>
            <person name="Hirakawa Y."/>
            <person name="Hopkins J.F."/>
            <person name="Rensing S.A."/>
            <person name="Schmutz J."/>
            <person name="Symeonidi A."/>
            <person name="Elias M."/>
            <person name="Eveleigh R.J."/>
            <person name="Herman E.K."/>
            <person name="Klute M.J."/>
            <person name="Nakayama T."/>
            <person name="Obornik M."/>
            <person name="Reyes-Prieto A."/>
            <person name="Armbrust E.V."/>
            <person name="Aves S.J."/>
            <person name="Beiko R.G."/>
            <person name="Coutinho P."/>
            <person name="Dacks J.B."/>
            <person name="Durnford D.G."/>
            <person name="Fast N.M."/>
            <person name="Green B.R."/>
            <person name="Grisdale C."/>
            <person name="Hempe F."/>
            <person name="Henrissat B."/>
            <person name="Hoppner M.P."/>
            <person name="Ishida K.-I."/>
            <person name="Kim E."/>
            <person name="Koreny L."/>
            <person name="Kroth P.G."/>
            <person name="Liu Y."/>
            <person name="Malik S.-B."/>
            <person name="Maier U.G."/>
            <person name="McRose D."/>
            <person name="Mock T."/>
            <person name="Neilson J.A."/>
            <person name="Onodera N.T."/>
            <person name="Poole A.M."/>
            <person name="Pritham E.J."/>
            <person name="Richards T.A."/>
            <person name="Rocap G."/>
            <person name="Roy S.W."/>
            <person name="Sarai C."/>
            <person name="Schaack S."/>
            <person name="Shirato S."/>
            <person name="Slamovits C.H."/>
            <person name="Spencer D.F."/>
            <person name="Suzuki S."/>
            <person name="Worden A.Z."/>
            <person name="Zauner S."/>
            <person name="Barry K."/>
            <person name="Bell C."/>
            <person name="Bharti A.K."/>
            <person name="Crow J.A."/>
            <person name="Grimwood J."/>
            <person name="Kramer R."/>
            <person name="Lindquist E."/>
            <person name="Lucas S."/>
            <person name="Salamov A."/>
            <person name="McFadden G.I."/>
            <person name="Lane C.E."/>
            <person name="Keeling P.J."/>
            <person name="Gray M.W."/>
            <person name="Grigoriev I.V."/>
            <person name="Archibald J.M."/>
        </authorList>
    </citation>
    <scope>NUCLEOTIDE SEQUENCE</scope>
    <source>
        <strain evidence="14">CCMP2712</strain>
    </source>
</reference>
<feature type="coiled-coil region" evidence="10">
    <location>
        <begin position="291"/>
        <end position="353"/>
    </location>
</feature>
<dbReference type="FunFam" id="3.30.200.20:FF:000097">
    <property type="entry name" value="Probable serine/threonine-protein kinase nek1"/>
    <property type="match status" value="1"/>
</dbReference>
<proteinExistence type="inferred from homology"/>
<keyword evidence="4" id="KW-0808">Transferase</keyword>
<dbReference type="HOGENOM" id="CLU_000288_63_23_1"/>
<reference evidence="12 14" key="1">
    <citation type="journal article" date="2012" name="Nature">
        <title>Algal genomes reveal evolutionary mosaicism and the fate of nucleomorphs.</title>
        <authorList>
            <consortium name="DOE Joint Genome Institute"/>
            <person name="Curtis B.A."/>
            <person name="Tanifuji G."/>
            <person name="Burki F."/>
            <person name="Gruber A."/>
            <person name="Irimia M."/>
            <person name="Maruyama S."/>
            <person name="Arias M.C."/>
            <person name="Ball S.G."/>
            <person name="Gile G.H."/>
            <person name="Hirakawa Y."/>
            <person name="Hopkins J.F."/>
            <person name="Kuo A."/>
            <person name="Rensing S.A."/>
            <person name="Schmutz J."/>
            <person name="Symeonidi A."/>
            <person name="Elias M."/>
            <person name="Eveleigh R.J."/>
            <person name="Herman E.K."/>
            <person name="Klute M.J."/>
            <person name="Nakayama T."/>
            <person name="Obornik M."/>
            <person name="Reyes-Prieto A."/>
            <person name="Armbrust E.V."/>
            <person name="Aves S.J."/>
            <person name="Beiko R.G."/>
            <person name="Coutinho P."/>
            <person name="Dacks J.B."/>
            <person name="Durnford D.G."/>
            <person name="Fast N.M."/>
            <person name="Green B.R."/>
            <person name="Grisdale C.J."/>
            <person name="Hempel F."/>
            <person name="Henrissat B."/>
            <person name="Hoppner M.P."/>
            <person name="Ishida K."/>
            <person name="Kim E."/>
            <person name="Koreny L."/>
            <person name="Kroth P.G."/>
            <person name="Liu Y."/>
            <person name="Malik S.B."/>
            <person name="Maier U.G."/>
            <person name="McRose D."/>
            <person name="Mock T."/>
            <person name="Neilson J.A."/>
            <person name="Onodera N.T."/>
            <person name="Poole A.M."/>
            <person name="Pritham E.J."/>
            <person name="Richards T.A."/>
            <person name="Rocap G."/>
            <person name="Roy S.W."/>
            <person name="Sarai C."/>
            <person name="Schaack S."/>
            <person name="Shirato S."/>
            <person name="Slamovits C.H."/>
            <person name="Spencer D.F."/>
            <person name="Suzuki S."/>
            <person name="Worden A.Z."/>
            <person name="Zauner S."/>
            <person name="Barry K."/>
            <person name="Bell C."/>
            <person name="Bharti A.K."/>
            <person name="Crow J.A."/>
            <person name="Grimwood J."/>
            <person name="Kramer R."/>
            <person name="Lindquist E."/>
            <person name="Lucas S."/>
            <person name="Salamov A."/>
            <person name="McFadden G.I."/>
            <person name="Lane C.E."/>
            <person name="Keeling P.J."/>
            <person name="Gray M.W."/>
            <person name="Grigoriev I.V."/>
            <person name="Archibald J.M."/>
        </authorList>
    </citation>
    <scope>NUCLEOTIDE SEQUENCE</scope>
    <source>
        <strain evidence="12 14">CCMP2712</strain>
    </source>
</reference>
<keyword evidence="3" id="KW-0723">Serine/threonine-protein kinase</keyword>
<dbReference type="Gene3D" id="3.30.200.20">
    <property type="entry name" value="Phosphorylase Kinase, domain 1"/>
    <property type="match status" value="2"/>
</dbReference>
<evidence type="ECO:0000256" key="2">
    <source>
        <dbReference type="ARBA" id="ARBA00012513"/>
    </source>
</evidence>
<dbReference type="InterPro" id="IPR000719">
    <property type="entry name" value="Prot_kinase_dom"/>
</dbReference>
<dbReference type="PaxDb" id="55529-EKX39202"/>
<dbReference type="OMA" id="LALHRCH"/>
<evidence type="ECO:0000259" key="11">
    <source>
        <dbReference type="PROSITE" id="PS50011"/>
    </source>
</evidence>
<evidence type="ECO:0000256" key="9">
    <source>
        <dbReference type="ARBA" id="ARBA00048679"/>
    </source>
</evidence>
<evidence type="ECO:0000256" key="8">
    <source>
        <dbReference type="ARBA" id="ARBA00047899"/>
    </source>
</evidence>
<dbReference type="InterPro" id="IPR011009">
    <property type="entry name" value="Kinase-like_dom_sf"/>
</dbReference>
<evidence type="ECO:0000313" key="13">
    <source>
        <dbReference type="EnsemblProtists" id="EKX39202"/>
    </source>
</evidence>
<evidence type="ECO:0000256" key="7">
    <source>
        <dbReference type="ARBA" id="ARBA00022840"/>
    </source>
</evidence>
<accession>L1ISW9</accession>
<comment type="catalytic activity">
    <reaction evidence="8">
        <text>L-threonyl-[protein] + ATP = O-phospho-L-threonyl-[protein] + ADP + H(+)</text>
        <dbReference type="Rhea" id="RHEA:46608"/>
        <dbReference type="Rhea" id="RHEA-COMP:11060"/>
        <dbReference type="Rhea" id="RHEA-COMP:11605"/>
        <dbReference type="ChEBI" id="CHEBI:15378"/>
        <dbReference type="ChEBI" id="CHEBI:30013"/>
        <dbReference type="ChEBI" id="CHEBI:30616"/>
        <dbReference type="ChEBI" id="CHEBI:61977"/>
        <dbReference type="ChEBI" id="CHEBI:456216"/>
        <dbReference type="EC" id="2.7.11.1"/>
    </reaction>
</comment>
<keyword evidence="5" id="KW-0547">Nucleotide-binding</keyword>
<dbReference type="eggNOG" id="KOG1826">
    <property type="taxonomic scope" value="Eukaryota"/>
</dbReference>
<dbReference type="PANTHER" id="PTHR44899:SF10">
    <property type="entry name" value="NIMA-RELATED KINASE 2"/>
    <property type="match status" value="1"/>
</dbReference>
<dbReference type="KEGG" id="gtt:GUITHDRAFT_76518"/>
<dbReference type="PROSITE" id="PS50011">
    <property type="entry name" value="PROTEIN_KINASE_DOM"/>
    <property type="match status" value="1"/>
</dbReference>
<keyword evidence="7" id="KW-0067">ATP-binding</keyword>
<dbReference type="OrthoDB" id="10250725at2759"/>
<reference evidence="13" key="3">
    <citation type="submission" date="2016-03" db="UniProtKB">
        <authorList>
            <consortium name="EnsemblProtists"/>
        </authorList>
    </citation>
    <scope>IDENTIFICATION</scope>
</reference>
<evidence type="ECO:0000313" key="12">
    <source>
        <dbReference type="EMBL" id="EKX39202.1"/>
    </source>
</evidence>
<evidence type="ECO:0000313" key="14">
    <source>
        <dbReference type="Proteomes" id="UP000011087"/>
    </source>
</evidence>
<dbReference type="GO" id="GO:0004674">
    <property type="term" value="F:protein serine/threonine kinase activity"/>
    <property type="evidence" value="ECO:0007669"/>
    <property type="project" value="UniProtKB-KW"/>
</dbReference>
<comment type="similarity">
    <text evidence="1">Belongs to the protein kinase superfamily. NEK Ser/Thr protein kinase family. NIMA subfamily.</text>
</comment>
<dbReference type="Gene3D" id="1.10.510.10">
    <property type="entry name" value="Transferase(Phosphotransferase) domain 1"/>
    <property type="match status" value="1"/>
</dbReference>
<evidence type="ECO:0000256" key="4">
    <source>
        <dbReference type="ARBA" id="ARBA00022679"/>
    </source>
</evidence>
<dbReference type="InterPro" id="IPR051131">
    <property type="entry name" value="NEK_Ser/Thr_kinase_NIMA"/>
</dbReference>
<dbReference type="EMBL" id="JH993041">
    <property type="protein sequence ID" value="EKX39202.1"/>
    <property type="molecule type" value="Genomic_DNA"/>
</dbReference>
<keyword evidence="14" id="KW-1185">Reference proteome</keyword>
<evidence type="ECO:0000256" key="6">
    <source>
        <dbReference type="ARBA" id="ARBA00022777"/>
    </source>
</evidence>
<dbReference type="EC" id="2.7.11.1" evidence="2"/>
<keyword evidence="10" id="KW-0175">Coiled coil</keyword>
<dbReference type="Proteomes" id="UP000011087">
    <property type="component" value="Unassembled WGS sequence"/>
</dbReference>
<name>L1ISW9_GUITC</name>
<sequence>MDAYEVLEKLGSGSFGTIRKIVRKSDKKVLVWKEIRYGRMNEKEKSMLVSEVNILRELKHPNIVRYKDRIIDRESSTIYIIMEFCENGDLASVIRKYKRCGKRVEESRIWTLFFQIACALHECHCRKQKILHRDIKPANVFIDRNNGFKLGDFGLARVLSTETQLAKTNVGTPYYMAPEQVNELPYNEKCDIWSLGCLLYEMAALAPPFEAANQLALAVKIKAGRVSRLPEQYSEELNQAVRSMLQLDSAKRPSIEDLFKLPKMQEQAEIAVRNASAVPAQYVDRYFSSQMRRLQAKEEEISSRAQDLVNKEKELRGAKYVDSDEIKKREEDLKKKDEELKKKDKELSEMTSSFQERIRNLEAREKAVSCADVASAWCDACRQMLAREEALASRDRSLSDKEKRVERAKLEYQSL</sequence>
<evidence type="ECO:0000256" key="5">
    <source>
        <dbReference type="ARBA" id="ARBA00022741"/>
    </source>
</evidence>
<dbReference type="PANTHER" id="PTHR44899">
    <property type="entry name" value="CAMK FAMILY PROTEIN KINASE"/>
    <property type="match status" value="1"/>
</dbReference>
<gene>
    <name evidence="12" type="ORF">GUITHDRAFT_76518</name>
</gene>
<dbReference type="CDD" id="cd08217">
    <property type="entry name" value="STKc_Nek2"/>
    <property type="match status" value="1"/>
</dbReference>
<dbReference type="GeneID" id="17295988"/>
<organism evidence="12">
    <name type="scientific">Guillardia theta (strain CCMP2712)</name>
    <name type="common">Cryptophyte</name>
    <dbReference type="NCBI Taxonomy" id="905079"/>
    <lineage>
        <taxon>Eukaryota</taxon>
        <taxon>Cryptophyceae</taxon>
        <taxon>Pyrenomonadales</taxon>
        <taxon>Geminigeraceae</taxon>
        <taxon>Guillardia</taxon>
    </lineage>
</organism>
<dbReference type="STRING" id="905079.L1ISW9"/>
<dbReference type="InterPro" id="IPR008271">
    <property type="entry name" value="Ser/Thr_kinase_AS"/>
</dbReference>
<dbReference type="Pfam" id="PF00069">
    <property type="entry name" value="Pkinase"/>
    <property type="match status" value="1"/>
</dbReference>
<evidence type="ECO:0000256" key="3">
    <source>
        <dbReference type="ARBA" id="ARBA00022527"/>
    </source>
</evidence>
<dbReference type="GO" id="GO:0005524">
    <property type="term" value="F:ATP binding"/>
    <property type="evidence" value="ECO:0007669"/>
    <property type="project" value="UniProtKB-KW"/>
</dbReference>
<comment type="catalytic activity">
    <reaction evidence="9">
        <text>L-seryl-[protein] + ATP = O-phospho-L-seryl-[protein] + ADP + H(+)</text>
        <dbReference type="Rhea" id="RHEA:17989"/>
        <dbReference type="Rhea" id="RHEA-COMP:9863"/>
        <dbReference type="Rhea" id="RHEA-COMP:11604"/>
        <dbReference type="ChEBI" id="CHEBI:15378"/>
        <dbReference type="ChEBI" id="CHEBI:29999"/>
        <dbReference type="ChEBI" id="CHEBI:30616"/>
        <dbReference type="ChEBI" id="CHEBI:83421"/>
        <dbReference type="ChEBI" id="CHEBI:456216"/>
        <dbReference type="EC" id="2.7.11.1"/>
    </reaction>
</comment>
<protein>
    <recommendedName>
        <fullName evidence="2">non-specific serine/threonine protein kinase</fullName>
        <ecNumber evidence="2">2.7.11.1</ecNumber>
    </recommendedName>
</protein>
<evidence type="ECO:0000256" key="1">
    <source>
        <dbReference type="ARBA" id="ARBA00010886"/>
    </source>
</evidence>
<evidence type="ECO:0000256" key="10">
    <source>
        <dbReference type="SAM" id="Coils"/>
    </source>
</evidence>
<keyword evidence="6" id="KW-0418">Kinase</keyword>
<dbReference type="PROSITE" id="PS00108">
    <property type="entry name" value="PROTEIN_KINASE_ST"/>
    <property type="match status" value="1"/>
</dbReference>
<dbReference type="RefSeq" id="XP_005826182.1">
    <property type="nucleotide sequence ID" value="XM_005826125.1"/>
</dbReference>
<feature type="domain" description="Protein kinase" evidence="11">
    <location>
        <begin position="4"/>
        <end position="264"/>
    </location>
</feature>
<dbReference type="EnsemblProtists" id="EKX39202">
    <property type="protein sequence ID" value="EKX39202"/>
    <property type="gene ID" value="GUITHDRAFT_76518"/>
</dbReference>
<dbReference type="AlphaFoldDB" id="L1ISW9"/>
<dbReference type="SMART" id="SM00220">
    <property type="entry name" value="S_TKc"/>
    <property type="match status" value="1"/>
</dbReference>